<evidence type="ECO:0000313" key="3">
    <source>
        <dbReference type="Proteomes" id="UP000187608"/>
    </source>
</evidence>
<evidence type="ECO:0008006" key="4">
    <source>
        <dbReference type="Google" id="ProtNLM"/>
    </source>
</evidence>
<reference evidence="3" key="1">
    <citation type="submission" date="2017-01" db="EMBL/GenBank/DDBJ databases">
        <authorList>
            <person name="Varghese N."/>
            <person name="Submissions S."/>
        </authorList>
    </citation>
    <scope>NUCLEOTIDE SEQUENCE [LARGE SCALE GENOMIC DNA]</scope>
    <source>
        <strain evidence="3">DSM 23127</strain>
    </source>
</reference>
<keyword evidence="1" id="KW-0533">Nickel</keyword>
<name>A0A1N7INB8_9BACI</name>
<keyword evidence="3" id="KW-1185">Reference proteome</keyword>
<organism evidence="2 3">
    <name type="scientific">Salimicrobium flavidum</name>
    <dbReference type="NCBI Taxonomy" id="570947"/>
    <lineage>
        <taxon>Bacteria</taxon>
        <taxon>Bacillati</taxon>
        <taxon>Bacillota</taxon>
        <taxon>Bacilli</taxon>
        <taxon>Bacillales</taxon>
        <taxon>Bacillaceae</taxon>
        <taxon>Salimicrobium</taxon>
    </lineage>
</organism>
<dbReference type="EMBL" id="FTOC01000001">
    <property type="protein sequence ID" value="SIS38588.1"/>
    <property type="molecule type" value="Genomic_DNA"/>
</dbReference>
<dbReference type="Proteomes" id="UP000187608">
    <property type="component" value="Unassembled WGS sequence"/>
</dbReference>
<evidence type="ECO:0000256" key="1">
    <source>
        <dbReference type="ARBA" id="ARBA00022596"/>
    </source>
</evidence>
<dbReference type="PANTHER" id="PTHR36566">
    <property type="entry name" value="NICKEL INSERTION PROTEIN-RELATED"/>
    <property type="match status" value="1"/>
</dbReference>
<sequence length="228" mass="24948">MKHELKKLDLEGEYELTFSRVNKNGIMSGAFHVDLLNEQTEDHSHDHPHHHHDGHNHEHRSYNNIKQMIEQSGLADTVKEKALAIFRIIGEAEGKIHGMPLEEVHFHEVGAVDSIIDIVGAAILIDELGVDRIISSPVPTGSGHIHIAHGTYPVPAPATLECLKGVPLKKSSLEAELTTPTGAGLVKVLVDEFGEIPQMKVESIGYGAGMKTFEDHPNVLRVIIGSDD</sequence>
<dbReference type="Pfam" id="PF01969">
    <property type="entry name" value="Ni_insertion"/>
    <property type="match status" value="1"/>
</dbReference>
<gene>
    <name evidence="2" type="ORF">SAMN05421687_101630</name>
</gene>
<evidence type="ECO:0000313" key="2">
    <source>
        <dbReference type="EMBL" id="SIS38588.1"/>
    </source>
</evidence>
<dbReference type="InterPro" id="IPR002822">
    <property type="entry name" value="Ni_insertion"/>
</dbReference>
<proteinExistence type="predicted"/>
<dbReference type="PANTHER" id="PTHR36566:SF1">
    <property type="entry name" value="PYRIDINIUM-3,5-BISTHIOCARBOXYLIC ACID MONONUCLEOTIDE NICKEL INSERTION PROTEIN"/>
    <property type="match status" value="1"/>
</dbReference>
<protein>
    <recommendedName>
        <fullName evidence="4">TIGR00299 family protein</fullName>
    </recommendedName>
</protein>
<dbReference type="AlphaFoldDB" id="A0A1N7INB8"/>
<dbReference type="RefSeq" id="WP_327290735.1">
    <property type="nucleotide sequence ID" value="NZ_FTOC01000001.1"/>
</dbReference>
<accession>A0A1N7INB8</accession>
<dbReference type="STRING" id="570947.SAMN05421687_101630"/>